<dbReference type="Proteomes" id="UP001203687">
    <property type="component" value="Unassembled WGS sequence"/>
</dbReference>
<feature type="chain" id="PRO_5046428787" evidence="1">
    <location>
        <begin position="31"/>
        <end position="140"/>
    </location>
</feature>
<keyword evidence="3" id="KW-1185">Reference proteome</keyword>
<proteinExistence type="predicted"/>
<comment type="caution">
    <text evidence="2">The sequence shown here is derived from an EMBL/GenBank/DDBJ whole genome shotgun (WGS) entry which is preliminary data.</text>
</comment>
<evidence type="ECO:0000313" key="2">
    <source>
        <dbReference type="EMBL" id="MCK8479398.1"/>
    </source>
</evidence>
<dbReference type="RefSeq" id="WP_248411738.1">
    <property type="nucleotide sequence ID" value="NZ_JALPQF010000001.1"/>
</dbReference>
<sequence>MKTQFKFPMKSFGLIAMMMIAILAYNPMYAQTQTTATSTQSNQEITVKGTVNDENGPLLGASITLKNSKIGTVSDENGAFTFPKALQPGDVLVFSFLGYEMKEIKIQKNTSFLKVVLETDIVEILGALESNEPYKSKRSN</sequence>
<name>A0ABT0H4T1_9FLAO</name>
<accession>A0ABT0H4T1</accession>
<dbReference type="SUPFAM" id="SSF49464">
    <property type="entry name" value="Carboxypeptidase regulatory domain-like"/>
    <property type="match status" value="1"/>
</dbReference>
<organism evidence="2 3">
    <name type="scientific">Psychroserpens algicola</name>
    <dbReference type="NCBI Taxonomy" id="1719034"/>
    <lineage>
        <taxon>Bacteria</taxon>
        <taxon>Pseudomonadati</taxon>
        <taxon>Bacteroidota</taxon>
        <taxon>Flavobacteriia</taxon>
        <taxon>Flavobacteriales</taxon>
        <taxon>Flavobacteriaceae</taxon>
        <taxon>Psychroserpens</taxon>
    </lineage>
</organism>
<protein>
    <submittedName>
        <fullName evidence="2">Carboxypeptidase-like regulatory domain-containing protein</fullName>
    </submittedName>
</protein>
<dbReference type="InterPro" id="IPR008969">
    <property type="entry name" value="CarboxyPept-like_regulatory"/>
</dbReference>
<dbReference type="EMBL" id="JALPQF010000001">
    <property type="protein sequence ID" value="MCK8479398.1"/>
    <property type="molecule type" value="Genomic_DNA"/>
</dbReference>
<gene>
    <name evidence="2" type="ORF">MUY34_02135</name>
</gene>
<evidence type="ECO:0000313" key="3">
    <source>
        <dbReference type="Proteomes" id="UP001203687"/>
    </source>
</evidence>
<dbReference type="Pfam" id="PF13715">
    <property type="entry name" value="CarbopepD_reg_2"/>
    <property type="match status" value="1"/>
</dbReference>
<evidence type="ECO:0000256" key="1">
    <source>
        <dbReference type="SAM" id="SignalP"/>
    </source>
</evidence>
<dbReference type="Gene3D" id="2.60.40.1120">
    <property type="entry name" value="Carboxypeptidase-like, regulatory domain"/>
    <property type="match status" value="1"/>
</dbReference>
<keyword evidence="1" id="KW-0732">Signal</keyword>
<reference evidence="2" key="1">
    <citation type="submission" date="2022-04" db="EMBL/GenBank/DDBJ databases">
        <authorList>
            <person name="Ren T."/>
        </authorList>
    </citation>
    <scope>NUCLEOTIDE SEQUENCE</scope>
    <source>
        <strain evidence="2">F63249</strain>
    </source>
</reference>
<feature type="signal peptide" evidence="1">
    <location>
        <begin position="1"/>
        <end position="30"/>
    </location>
</feature>